<organism evidence="1 2">
    <name type="scientific">Hyalomma asiaticum</name>
    <name type="common">Tick</name>
    <dbReference type="NCBI Taxonomy" id="266040"/>
    <lineage>
        <taxon>Eukaryota</taxon>
        <taxon>Metazoa</taxon>
        <taxon>Ecdysozoa</taxon>
        <taxon>Arthropoda</taxon>
        <taxon>Chelicerata</taxon>
        <taxon>Arachnida</taxon>
        <taxon>Acari</taxon>
        <taxon>Parasitiformes</taxon>
        <taxon>Ixodida</taxon>
        <taxon>Ixodoidea</taxon>
        <taxon>Ixodidae</taxon>
        <taxon>Hyalomminae</taxon>
        <taxon>Hyalomma</taxon>
    </lineage>
</organism>
<evidence type="ECO:0000313" key="2">
    <source>
        <dbReference type="Proteomes" id="UP000821845"/>
    </source>
</evidence>
<protein>
    <submittedName>
        <fullName evidence="1">Uncharacterized protein</fullName>
    </submittedName>
</protein>
<dbReference type="EMBL" id="CM023483">
    <property type="protein sequence ID" value="KAH6936578.1"/>
    <property type="molecule type" value="Genomic_DNA"/>
</dbReference>
<accession>A0ACB7SPD8</accession>
<name>A0ACB7SPD8_HYAAI</name>
<reference evidence="1" key="1">
    <citation type="submission" date="2020-05" db="EMBL/GenBank/DDBJ databases">
        <title>Large-scale comparative analyses of tick genomes elucidate their genetic diversity and vector capacities.</title>
        <authorList>
            <person name="Jia N."/>
            <person name="Wang J."/>
            <person name="Shi W."/>
            <person name="Du L."/>
            <person name="Sun Y."/>
            <person name="Zhan W."/>
            <person name="Jiang J."/>
            <person name="Wang Q."/>
            <person name="Zhang B."/>
            <person name="Ji P."/>
            <person name="Sakyi L.B."/>
            <person name="Cui X."/>
            <person name="Yuan T."/>
            <person name="Jiang B."/>
            <person name="Yang W."/>
            <person name="Lam T.T.-Y."/>
            <person name="Chang Q."/>
            <person name="Ding S."/>
            <person name="Wang X."/>
            <person name="Zhu J."/>
            <person name="Ruan X."/>
            <person name="Zhao L."/>
            <person name="Wei J."/>
            <person name="Que T."/>
            <person name="Du C."/>
            <person name="Cheng J."/>
            <person name="Dai P."/>
            <person name="Han X."/>
            <person name="Huang E."/>
            <person name="Gao Y."/>
            <person name="Liu J."/>
            <person name="Shao H."/>
            <person name="Ye R."/>
            <person name="Li L."/>
            <person name="Wei W."/>
            <person name="Wang X."/>
            <person name="Wang C."/>
            <person name="Yang T."/>
            <person name="Huo Q."/>
            <person name="Li W."/>
            <person name="Guo W."/>
            <person name="Chen H."/>
            <person name="Zhou L."/>
            <person name="Ni X."/>
            <person name="Tian J."/>
            <person name="Zhou Y."/>
            <person name="Sheng Y."/>
            <person name="Liu T."/>
            <person name="Pan Y."/>
            <person name="Xia L."/>
            <person name="Li J."/>
            <person name="Zhao F."/>
            <person name="Cao W."/>
        </authorList>
    </citation>
    <scope>NUCLEOTIDE SEQUENCE</scope>
    <source>
        <strain evidence="1">Hyas-2018</strain>
    </source>
</reference>
<evidence type="ECO:0000313" key="1">
    <source>
        <dbReference type="EMBL" id="KAH6936578.1"/>
    </source>
</evidence>
<keyword evidence="2" id="KW-1185">Reference proteome</keyword>
<gene>
    <name evidence="1" type="ORF">HPB50_019206</name>
</gene>
<comment type="caution">
    <text evidence="1">The sequence shown here is derived from an EMBL/GenBank/DDBJ whole genome shotgun (WGS) entry which is preliminary data.</text>
</comment>
<sequence>MNGSVNSSALKASFGRLYSPLGTSSTASSVKNVVSHGDVAPSLSASKSLTLSSLSHASSSRHHRCHAAVNFCCRYHSRCTVAAMNLKRQALGEFELLSDAMLERYCRLNSTGATLWPSKWKQ</sequence>
<dbReference type="Proteomes" id="UP000821845">
    <property type="component" value="Chromosome 3"/>
</dbReference>
<proteinExistence type="predicted"/>